<organism evidence="2 3">
    <name type="scientific">Adineta ricciae</name>
    <name type="common">Rotifer</name>
    <dbReference type="NCBI Taxonomy" id="249248"/>
    <lineage>
        <taxon>Eukaryota</taxon>
        <taxon>Metazoa</taxon>
        <taxon>Spiralia</taxon>
        <taxon>Gnathifera</taxon>
        <taxon>Rotifera</taxon>
        <taxon>Eurotatoria</taxon>
        <taxon>Bdelloidea</taxon>
        <taxon>Adinetida</taxon>
        <taxon>Adinetidae</taxon>
        <taxon>Adineta</taxon>
    </lineage>
</organism>
<name>A0A816DC43_ADIRI</name>
<evidence type="ECO:0008006" key="4">
    <source>
        <dbReference type="Google" id="ProtNLM"/>
    </source>
</evidence>
<comment type="caution">
    <text evidence="2">The sequence shown here is derived from an EMBL/GenBank/DDBJ whole genome shotgun (WGS) entry which is preliminary data.</text>
</comment>
<gene>
    <name evidence="2" type="ORF">XAT740_LOCUS52373</name>
</gene>
<reference evidence="2" key="1">
    <citation type="submission" date="2021-02" db="EMBL/GenBank/DDBJ databases">
        <authorList>
            <person name="Nowell W R."/>
        </authorList>
    </citation>
    <scope>NUCLEOTIDE SEQUENCE</scope>
</reference>
<dbReference type="SUPFAM" id="SSF56399">
    <property type="entry name" value="ADP-ribosylation"/>
    <property type="match status" value="1"/>
</dbReference>
<evidence type="ECO:0000313" key="2">
    <source>
        <dbReference type="EMBL" id="CAF1635350.1"/>
    </source>
</evidence>
<dbReference type="Gene3D" id="3.90.176.10">
    <property type="entry name" value="Toxin ADP-ribosyltransferase, Chain A, domain 1"/>
    <property type="match status" value="1"/>
</dbReference>
<feature type="non-terminal residue" evidence="2">
    <location>
        <position position="246"/>
    </location>
</feature>
<accession>A0A816DC43</accession>
<evidence type="ECO:0000313" key="3">
    <source>
        <dbReference type="Proteomes" id="UP000663828"/>
    </source>
</evidence>
<proteinExistence type="predicted"/>
<sequence length="246" mass="27952">MDGKNNLNIKTFHFEQSENDQSINNKSEDTRQQNSEEESETTNASIVNIIDQGEEIEMNGIKNINTKSTGQNQRMVDADLLEQNKQETNTMNDIQADLGPIIGYADEPLLPLTEACAPLVDIIHDIMFYVQMALTETSSKPPDQLTIDESAAIRLYTIEWSKGHRSLYSMLNYTLKNDTRENLRPYLKYLKLFLTALVKLPCVPSLTLWRGVTKNLSADFPPGTQATWWSFSSCTTELTVLENNMY</sequence>
<keyword evidence="3" id="KW-1185">Reference proteome</keyword>
<feature type="region of interest" description="Disordered" evidence="1">
    <location>
        <begin position="1"/>
        <end position="45"/>
    </location>
</feature>
<dbReference type="Proteomes" id="UP000663828">
    <property type="component" value="Unassembled WGS sequence"/>
</dbReference>
<dbReference type="EMBL" id="CAJNOR010008612">
    <property type="protein sequence ID" value="CAF1635350.1"/>
    <property type="molecule type" value="Genomic_DNA"/>
</dbReference>
<protein>
    <recommendedName>
        <fullName evidence="4">Mono(ADP-ribosyl)transferase</fullName>
    </recommendedName>
</protein>
<evidence type="ECO:0000256" key="1">
    <source>
        <dbReference type="SAM" id="MobiDB-lite"/>
    </source>
</evidence>
<dbReference type="AlphaFoldDB" id="A0A816DC43"/>